<proteinExistence type="predicted"/>
<evidence type="ECO:0008006" key="3">
    <source>
        <dbReference type="Google" id="ProtNLM"/>
    </source>
</evidence>
<protein>
    <recommendedName>
        <fullName evidence="3">2Fe-2S ferredoxin-type domain-containing protein</fullName>
    </recommendedName>
</protein>
<dbReference type="Proteomes" id="UP001396334">
    <property type="component" value="Unassembled WGS sequence"/>
</dbReference>
<organism evidence="1 2">
    <name type="scientific">Hibiscus sabdariffa</name>
    <name type="common">roselle</name>
    <dbReference type="NCBI Taxonomy" id="183260"/>
    <lineage>
        <taxon>Eukaryota</taxon>
        <taxon>Viridiplantae</taxon>
        <taxon>Streptophyta</taxon>
        <taxon>Embryophyta</taxon>
        <taxon>Tracheophyta</taxon>
        <taxon>Spermatophyta</taxon>
        <taxon>Magnoliopsida</taxon>
        <taxon>eudicotyledons</taxon>
        <taxon>Gunneridae</taxon>
        <taxon>Pentapetalae</taxon>
        <taxon>rosids</taxon>
        <taxon>malvids</taxon>
        <taxon>Malvales</taxon>
        <taxon>Malvaceae</taxon>
        <taxon>Malvoideae</taxon>
        <taxon>Hibiscus</taxon>
    </lineage>
</organism>
<gene>
    <name evidence="1" type="ORF">V6N11_032219</name>
</gene>
<dbReference type="EMBL" id="JBBPBN010000010">
    <property type="protein sequence ID" value="KAK9030809.1"/>
    <property type="molecule type" value="Genomic_DNA"/>
</dbReference>
<name>A0ABR2T069_9ROSI</name>
<accession>A0ABR2T069</accession>
<keyword evidence="2" id="KW-1185">Reference proteome</keyword>
<comment type="caution">
    <text evidence="1">The sequence shown here is derived from an EMBL/GenBank/DDBJ whole genome shotgun (WGS) entry which is preliminary data.</text>
</comment>
<evidence type="ECO:0000313" key="2">
    <source>
        <dbReference type="Proteomes" id="UP001396334"/>
    </source>
</evidence>
<sequence length="137" mass="15158">MDEEKESNEPSAVDFAFVHSGLLLDGTPVSGCTFRRACGGQKLRDTMLDNNITLSCMDHIRRPLLNCAGGTCGTCMVEEKCYLQTKDIVSSKPDSIFIECQTISTPISCEREGAARLLGSRTDKEKEKLKMVFYILP</sequence>
<evidence type="ECO:0000313" key="1">
    <source>
        <dbReference type="EMBL" id="KAK9030809.1"/>
    </source>
</evidence>
<reference evidence="1 2" key="1">
    <citation type="journal article" date="2024" name="G3 (Bethesda)">
        <title>Genome assembly of Hibiscus sabdariffa L. provides insights into metabolisms of medicinal natural products.</title>
        <authorList>
            <person name="Kim T."/>
        </authorList>
    </citation>
    <scope>NUCLEOTIDE SEQUENCE [LARGE SCALE GENOMIC DNA]</scope>
    <source>
        <strain evidence="1">TK-2024</strain>
        <tissue evidence="1">Old leaves</tissue>
    </source>
</reference>